<feature type="region of interest" description="Disordered" evidence="2">
    <location>
        <begin position="1"/>
        <end position="25"/>
    </location>
</feature>
<evidence type="ECO:0000313" key="4">
    <source>
        <dbReference type="Proteomes" id="UP001244341"/>
    </source>
</evidence>
<dbReference type="Proteomes" id="UP001244341">
    <property type="component" value="Chromosome 4b"/>
</dbReference>
<name>A0ABY8U1H8_TETOB</name>
<protein>
    <submittedName>
        <fullName evidence="3">Uncharacterized protein</fullName>
    </submittedName>
</protein>
<feature type="region of interest" description="Disordered" evidence="2">
    <location>
        <begin position="247"/>
        <end position="268"/>
    </location>
</feature>
<dbReference type="EMBL" id="CP126211">
    <property type="protein sequence ID" value="WIA13801.1"/>
    <property type="molecule type" value="Genomic_DNA"/>
</dbReference>
<sequence>MQARSRCSARSLFHPHDSGDSDADTDAYNEHVEERVERLAAQAFLKRERSRLAQLRARCDKQLAAARRRAAAAHSLPQVLQQQAQQHLKGQLTAARQALAARDRGTAAAVLQVAERGYHIGRQLDEQAQQLQQAQQQLAAAAAEAAGLRARLQEAQGQAGLLLQRVSDAFVSGAQWQSCQAADWLQQLLAAVQDVEDTLAQAAVQAADSCWGGVCPGVTLLAAEGRQVVFKLREFVAAALDEVAGGAAGETCDGDDDDVEGGCGQEVE</sequence>
<proteinExistence type="predicted"/>
<evidence type="ECO:0000256" key="1">
    <source>
        <dbReference type="SAM" id="Coils"/>
    </source>
</evidence>
<keyword evidence="4" id="KW-1185">Reference proteome</keyword>
<accession>A0ABY8U1H8</accession>
<reference evidence="3 4" key="1">
    <citation type="submission" date="2023-05" db="EMBL/GenBank/DDBJ databases">
        <title>A 100% complete, gapless, phased diploid assembly of the Scenedesmus obliquus UTEX 3031 genome.</title>
        <authorList>
            <person name="Biondi T.C."/>
            <person name="Hanschen E.R."/>
            <person name="Kwon T."/>
            <person name="Eng W."/>
            <person name="Kruse C.P.S."/>
            <person name="Koehler S.I."/>
            <person name="Kunde Y."/>
            <person name="Gleasner C.D."/>
            <person name="You Mak K.T."/>
            <person name="Polle J."/>
            <person name="Hovde B.T."/>
            <person name="Starkenburg S.R."/>
        </authorList>
    </citation>
    <scope>NUCLEOTIDE SEQUENCE [LARGE SCALE GENOMIC DNA]</scope>
    <source>
        <strain evidence="3 4">DOE0152z</strain>
    </source>
</reference>
<gene>
    <name evidence="3" type="ORF">OEZ85_007348</name>
</gene>
<evidence type="ECO:0000256" key="2">
    <source>
        <dbReference type="SAM" id="MobiDB-lite"/>
    </source>
</evidence>
<evidence type="ECO:0000313" key="3">
    <source>
        <dbReference type="EMBL" id="WIA13801.1"/>
    </source>
</evidence>
<organism evidence="3 4">
    <name type="scientific">Tetradesmus obliquus</name>
    <name type="common">Green alga</name>
    <name type="synonym">Acutodesmus obliquus</name>
    <dbReference type="NCBI Taxonomy" id="3088"/>
    <lineage>
        <taxon>Eukaryota</taxon>
        <taxon>Viridiplantae</taxon>
        <taxon>Chlorophyta</taxon>
        <taxon>core chlorophytes</taxon>
        <taxon>Chlorophyceae</taxon>
        <taxon>CS clade</taxon>
        <taxon>Sphaeropleales</taxon>
        <taxon>Scenedesmaceae</taxon>
        <taxon>Tetradesmus</taxon>
    </lineage>
</organism>
<feature type="coiled-coil region" evidence="1">
    <location>
        <begin position="124"/>
        <end position="158"/>
    </location>
</feature>
<keyword evidence="1" id="KW-0175">Coiled coil</keyword>